<keyword evidence="3" id="KW-1185">Reference proteome</keyword>
<dbReference type="EMBL" id="KZ825501">
    <property type="protein sequence ID" value="PYI31563.1"/>
    <property type="molecule type" value="Genomic_DNA"/>
</dbReference>
<feature type="region of interest" description="Disordered" evidence="1">
    <location>
        <begin position="40"/>
        <end position="65"/>
    </location>
</feature>
<evidence type="ECO:0000313" key="2">
    <source>
        <dbReference type="EMBL" id="PYI31563.1"/>
    </source>
</evidence>
<protein>
    <submittedName>
        <fullName evidence="2">Uncharacterized protein</fullName>
    </submittedName>
</protein>
<organism evidence="2 3">
    <name type="scientific">Aspergillus indologenus CBS 114.80</name>
    <dbReference type="NCBI Taxonomy" id="1450541"/>
    <lineage>
        <taxon>Eukaryota</taxon>
        <taxon>Fungi</taxon>
        <taxon>Dikarya</taxon>
        <taxon>Ascomycota</taxon>
        <taxon>Pezizomycotina</taxon>
        <taxon>Eurotiomycetes</taxon>
        <taxon>Eurotiomycetidae</taxon>
        <taxon>Eurotiales</taxon>
        <taxon>Aspergillaceae</taxon>
        <taxon>Aspergillus</taxon>
        <taxon>Aspergillus subgen. Circumdati</taxon>
    </lineage>
</organism>
<dbReference type="Proteomes" id="UP000248817">
    <property type="component" value="Unassembled WGS sequence"/>
</dbReference>
<feature type="region of interest" description="Disordered" evidence="1">
    <location>
        <begin position="1"/>
        <end position="21"/>
    </location>
</feature>
<reference evidence="2 3" key="1">
    <citation type="submission" date="2018-02" db="EMBL/GenBank/DDBJ databases">
        <title>The genomes of Aspergillus section Nigri reveals drivers in fungal speciation.</title>
        <authorList>
            <consortium name="DOE Joint Genome Institute"/>
            <person name="Vesth T.C."/>
            <person name="Nybo J."/>
            <person name="Theobald S."/>
            <person name="Brandl J."/>
            <person name="Frisvad J.C."/>
            <person name="Nielsen K.F."/>
            <person name="Lyhne E.K."/>
            <person name="Kogle M.E."/>
            <person name="Kuo A."/>
            <person name="Riley R."/>
            <person name="Clum A."/>
            <person name="Nolan M."/>
            <person name="Lipzen A."/>
            <person name="Salamov A."/>
            <person name="Henrissat B."/>
            <person name="Wiebenga A."/>
            <person name="De vries R.P."/>
            <person name="Grigoriev I.V."/>
            <person name="Mortensen U.H."/>
            <person name="Andersen M.R."/>
            <person name="Baker S.E."/>
        </authorList>
    </citation>
    <scope>NUCLEOTIDE SEQUENCE [LARGE SCALE GENOMIC DNA]</scope>
    <source>
        <strain evidence="2 3">CBS 114.80</strain>
    </source>
</reference>
<dbReference type="AlphaFoldDB" id="A0A2V5IBX0"/>
<name>A0A2V5IBX0_9EURO</name>
<gene>
    <name evidence="2" type="ORF">BP00DRAFT_169261</name>
</gene>
<sequence>MVGRVFGNHRSPWSPGGRHIHRGEHSVRRACAALDSDGEAAGEDLVGRQRAPRGQRGAAPTADWSTAAIHKNTKNELTTGGLPAGGTVNGIGLRPTEPVDHRFCWTSALASALFFLGSSFSRDSEGESASPGLPFEGPHACAMILRISQLPWKL</sequence>
<accession>A0A2V5IBX0</accession>
<evidence type="ECO:0000313" key="3">
    <source>
        <dbReference type="Proteomes" id="UP000248817"/>
    </source>
</evidence>
<evidence type="ECO:0000256" key="1">
    <source>
        <dbReference type="SAM" id="MobiDB-lite"/>
    </source>
</evidence>
<feature type="compositionally biased region" description="Low complexity" evidence="1">
    <location>
        <begin position="48"/>
        <end position="60"/>
    </location>
</feature>
<proteinExistence type="predicted"/>